<gene>
    <name evidence="1" type="ORF">QBC41DRAFT_360087</name>
</gene>
<evidence type="ECO:0000313" key="2">
    <source>
        <dbReference type="Proteomes" id="UP001174997"/>
    </source>
</evidence>
<reference evidence="1" key="1">
    <citation type="submission" date="2023-06" db="EMBL/GenBank/DDBJ databases">
        <title>Genome-scale phylogeny and comparative genomics of the fungal order Sordariales.</title>
        <authorList>
            <consortium name="Lawrence Berkeley National Laboratory"/>
            <person name="Hensen N."/>
            <person name="Bonometti L."/>
            <person name="Westerberg I."/>
            <person name="Brannstrom I.O."/>
            <person name="Guillou S."/>
            <person name="Cros-Aarteil S."/>
            <person name="Calhoun S."/>
            <person name="Haridas S."/>
            <person name="Kuo A."/>
            <person name="Mondo S."/>
            <person name="Pangilinan J."/>
            <person name="Riley R."/>
            <person name="Labutti K."/>
            <person name="Andreopoulos B."/>
            <person name="Lipzen A."/>
            <person name="Chen C."/>
            <person name="Yanf M."/>
            <person name="Daum C."/>
            <person name="Ng V."/>
            <person name="Clum A."/>
            <person name="Steindorff A."/>
            <person name="Ohm R."/>
            <person name="Martin F."/>
            <person name="Silar P."/>
            <person name="Natvig D."/>
            <person name="Lalanne C."/>
            <person name="Gautier V."/>
            <person name="Ament-Velasquez S.L."/>
            <person name="Kruys A."/>
            <person name="Hutchinson M.I."/>
            <person name="Powell A.J."/>
            <person name="Barry K."/>
            <person name="Miller A.N."/>
            <person name="Grigoriev I.V."/>
            <person name="Debuchy R."/>
            <person name="Gladieux P."/>
            <person name="Thoren M.H."/>
            <person name="Johannesson H."/>
        </authorList>
    </citation>
    <scope>NUCLEOTIDE SEQUENCE</scope>
    <source>
        <strain evidence="1">CBS 307.81</strain>
    </source>
</reference>
<protein>
    <submittedName>
        <fullName evidence="1">Uncharacterized protein</fullName>
    </submittedName>
</protein>
<organism evidence="1 2">
    <name type="scientific">Cercophora samala</name>
    <dbReference type="NCBI Taxonomy" id="330535"/>
    <lineage>
        <taxon>Eukaryota</taxon>
        <taxon>Fungi</taxon>
        <taxon>Dikarya</taxon>
        <taxon>Ascomycota</taxon>
        <taxon>Pezizomycotina</taxon>
        <taxon>Sordariomycetes</taxon>
        <taxon>Sordariomycetidae</taxon>
        <taxon>Sordariales</taxon>
        <taxon>Lasiosphaeriaceae</taxon>
        <taxon>Cercophora</taxon>
    </lineage>
</organism>
<keyword evidence="2" id="KW-1185">Reference proteome</keyword>
<accession>A0AA39YXV2</accession>
<comment type="caution">
    <text evidence="1">The sequence shown here is derived from an EMBL/GenBank/DDBJ whole genome shotgun (WGS) entry which is preliminary data.</text>
</comment>
<sequence>MRLPTALFTALLAGRAPQNNDLPPTQPIHFDPIPDIQISNFQAGAVILSHRFYVNFNITFPPNTPTETVPLTTYCHIVGTTMSETIGEVSPMWCNRNYDSAPTPQDVFWSLDFNVEQETWPNGTTKTPLNAEVLFYRMISNETRMEGKAKLKREDMPMVGESFPRQVYQGPKNFTVEGRRVSGGPAFVPGETGTVTAAVPGATVQS</sequence>
<dbReference type="AlphaFoldDB" id="A0AA39YXV2"/>
<dbReference type="Proteomes" id="UP001174997">
    <property type="component" value="Unassembled WGS sequence"/>
</dbReference>
<dbReference type="EMBL" id="JAULSY010000163">
    <property type="protein sequence ID" value="KAK0660513.1"/>
    <property type="molecule type" value="Genomic_DNA"/>
</dbReference>
<evidence type="ECO:0000313" key="1">
    <source>
        <dbReference type="EMBL" id="KAK0660513.1"/>
    </source>
</evidence>
<proteinExistence type="predicted"/>
<name>A0AA39YXV2_9PEZI</name>